<keyword evidence="2 7" id="KW-0813">Transport</keyword>
<accession>A0A6L6LQT3</accession>
<dbReference type="GO" id="GO:0055085">
    <property type="term" value="P:transmembrane transport"/>
    <property type="evidence" value="ECO:0007669"/>
    <property type="project" value="InterPro"/>
</dbReference>
<evidence type="ECO:0000256" key="7">
    <source>
        <dbReference type="RuleBase" id="RU363032"/>
    </source>
</evidence>
<organism evidence="9 10">
    <name type="scientific">Ruthenibacterium lactatiformans</name>
    <dbReference type="NCBI Taxonomy" id="1550024"/>
    <lineage>
        <taxon>Bacteria</taxon>
        <taxon>Bacillati</taxon>
        <taxon>Bacillota</taxon>
        <taxon>Clostridia</taxon>
        <taxon>Eubacteriales</taxon>
        <taxon>Oscillospiraceae</taxon>
        <taxon>Ruthenibacterium</taxon>
    </lineage>
</organism>
<keyword evidence="5 7" id="KW-1133">Transmembrane helix</keyword>
<evidence type="ECO:0000313" key="9">
    <source>
        <dbReference type="EMBL" id="MTS26629.1"/>
    </source>
</evidence>
<dbReference type="PANTHER" id="PTHR43227:SF11">
    <property type="entry name" value="BLL4140 PROTEIN"/>
    <property type="match status" value="1"/>
</dbReference>
<comment type="subcellular location">
    <subcellularLocation>
        <location evidence="1 7">Cell membrane</location>
        <topology evidence="1 7">Multi-pass membrane protein</topology>
    </subcellularLocation>
</comment>
<dbReference type="PROSITE" id="PS50928">
    <property type="entry name" value="ABC_TM1"/>
    <property type="match status" value="1"/>
</dbReference>
<keyword evidence="3" id="KW-1003">Cell membrane</keyword>
<evidence type="ECO:0000259" key="8">
    <source>
        <dbReference type="PROSITE" id="PS50928"/>
    </source>
</evidence>
<evidence type="ECO:0000256" key="4">
    <source>
        <dbReference type="ARBA" id="ARBA00022692"/>
    </source>
</evidence>
<evidence type="ECO:0000256" key="1">
    <source>
        <dbReference type="ARBA" id="ARBA00004651"/>
    </source>
</evidence>
<dbReference type="Pfam" id="PF00528">
    <property type="entry name" value="BPD_transp_1"/>
    <property type="match status" value="1"/>
</dbReference>
<dbReference type="InterPro" id="IPR050809">
    <property type="entry name" value="UgpAE/MalFG_permease"/>
</dbReference>
<dbReference type="SUPFAM" id="SSF161098">
    <property type="entry name" value="MetI-like"/>
    <property type="match status" value="1"/>
</dbReference>
<dbReference type="CDD" id="cd06261">
    <property type="entry name" value="TM_PBP2"/>
    <property type="match status" value="1"/>
</dbReference>
<keyword evidence="4 7" id="KW-0812">Transmembrane</keyword>
<dbReference type="AlphaFoldDB" id="A0A6L6LQT3"/>
<feature type="transmembrane region" description="Helical" evidence="7">
    <location>
        <begin position="93"/>
        <end position="116"/>
    </location>
</feature>
<comment type="similarity">
    <text evidence="7">Belongs to the binding-protein-dependent transport system permease family.</text>
</comment>
<dbReference type="InterPro" id="IPR035906">
    <property type="entry name" value="MetI-like_sf"/>
</dbReference>
<feature type="transmembrane region" description="Helical" evidence="7">
    <location>
        <begin position="291"/>
        <end position="311"/>
    </location>
</feature>
<gene>
    <name evidence="9" type="ORF">GMD59_04925</name>
</gene>
<feature type="transmembrane region" description="Helical" evidence="7">
    <location>
        <begin position="177"/>
        <end position="199"/>
    </location>
</feature>
<keyword evidence="6 7" id="KW-0472">Membrane</keyword>
<evidence type="ECO:0000256" key="6">
    <source>
        <dbReference type="ARBA" id="ARBA00023136"/>
    </source>
</evidence>
<protein>
    <submittedName>
        <fullName evidence="9">ABC transporter permease subunit</fullName>
    </submittedName>
</protein>
<evidence type="ECO:0000256" key="5">
    <source>
        <dbReference type="ARBA" id="ARBA00022989"/>
    </source>
</evidence>
<feature type="transmembrane region" description="Helical" evidence="7">
    <location>
        <begin position="27"/>
        <end position="47"/>
    </location>
</feature>
<dbReference type="Proteomes" id="UP000472755">
    <property type="component" value="Unassembled WGS sequence"/>
</dbReference>
<evidence type="ECO:0000256" key="2">
    <source>
        <dbReference type="ARBA" id="ARBA00022448"/>
    </source>
</evidence>
<reference evidence="9 10" key="1">
    <citation type="journal article" date="2019" name="Nat. Med.">
        <title>A library of human gut bacterial isolates paired with longitudinal multiomics data enables mechanistic microbiome research.</title>
        <authorList>
            <person name="Poyet M."/>
            <person name="Groussin M."/>
            <person name="Gibbons S.M."/>
            <person name="Avila-Pacheco J."/>
            <person name="Jiang X."/>
            <person name="Kearney S.M."/>
            <person name="Perrotta A.R."/>
            <person name="Berdy B."/>
            <person name="Zhao S."/>
            <person name="Lieberman T.D."/>
            <person name="Swanson P.K."/>
            <person name="Smith M."/>
            <person name="Roesemann S."/>
            <person name="Alexander J.E."/>
            <person name="Rich S.A."/>
            <person name="Livny J."/>
            <person name="Vlamakis H."/>
            <person name="Clish C."/>
            <person name="Bullock K."/>
            <person name="Deik A."/>
            <person name="Scott J."/>
            <person name="Pierce K.A."/>
            <person name="Xavier R.J."/>
            <person name="Alm E.J."/>
        </authorList>
    </citation>
    <scope>NUCLEOTIDE SEQUENCE [LARGE SCALE GENOMIC DNA]</scope>
    <source>
        <strain evidence="9 10">BIOML-A4</strain>
    </source>
</reference>
<evidence type="ECO:0000313" key="10">
    <source>
        <dbReference type="Proteomes" id="UP000472755"/>
    </source>
</evidence>
<dbReference type="GO" id="GO:0005886">
    <property type="term" value="C:plasma membrane"/>
    <property type="evidence" value="ECO:0007669"/>
    <property type="project" value="UniProtKB-SubCell"/>
</dbReference>
<sequence>MKQKKPVLPEEEKNRTRSRRNKRIKQFLPLYIMLLPGIVYLIINNYLPMGGLVIAFKKVNYAVGIFNSPWAGLSNFKFLFSNNDALNALRNTVLYNLGFILFGNILAITVAIALDCVKSKFLKRFSQVAILIPYLLSTVIVSYIVYAFLNPTNGFVNNSVLPLLGIDPIKWYNVPKYWPVILTIVYLWMSFGYSSILYYSTIIGIDKSLYEAAVMDGATTWQQICHVTLPSLKFTIITLVLLAVGRICYSDFGLFYQVPQHSGLLYSTTQTIDTFVYRALLELNDVGRSSAAGFLQSILGFIMVFTANTLVSRIDKESALF</sequence>
<dbReference type="InterPro" id="IPR000515">
    <property type="entry name" value="MetI-like"/>
</dbReference>
<dbReference type="PANTHER" id="PTHR43227">
    <property type="entry name" value="BLL4140 PROTEIN"/>
    <property type="match status" value="1"/>
</dbReference>
<dbReference type="Gene3D" id="1.10.3720.10">
    <property type="entry name" value="MetI-like"/>
    <property type="match status" value="1"/>
</dbReference>
<name>A0A6L6LQT3_9FIRM</name>
<comment type="caution">
    <text evidence="9">The sequence shown here is derived from an EMBL/GenBank/DDBJ whole genome shotgun (WGS) entry which is preliminary data.</text>
</comment>
<dbReference type="EMBL" id="WMZU01000005">
    <property type="protein sequence ID" value="MTS26629.1"/>
    <property type="molecule type" value="Genomic_DNA"/>
</dbReference>
<evidence type="ECO:0000256" key="3">
    <source>
        <dbReference type="ARBA" id="ARBA00022475"/>
    </source>
</evidence>
<feature type="transmembrane region" description="Helical" evidence="7">
    <location>
        <begin position="128"/>
        <end position="149"/>
    </location>
</feature>
<feature type="domain" description="ABC transmembrane type-1" evidence="8">
    <location>
        <begin position="89"/>
        <end position="307"/>
    </location>
</feature>
<proteinExistence type="inferred from homology"/>
<feature type="transmembrane region" description="Helical" evidence="7">
    <location>
        <begin position="234"/>
        <end position="256"/>
    </location>
</feature>